<evidence type="ECO:0000259" key="2">
    <source>
        <dbReference type="Pfam" id="PF20150"/>
    </source>
</evidence>
<feature type="domain" description="2EXR" evidence="2">
    <location>
        <begin position="97"/>
        <end position="172"/>
    </location>
</feature>
<dbReference type="InterPro" id="IPR045518">
    <property type="entry name" value="2EXR"/>
</dbReference>
<dbReference type="Pfam" id="PF20150">
    <property type="entry name" value="2EXR"/>
    <property type="match status" value="1"/>
</dbReference>
<reference evidence="3" key="1">
    <citation type="journal article" date="2020" name="Phytopathology">
        <title>Genome Sequence Resources of Colletotrichum truncatum, C. plurivorum, C. musicola, and C. sojae: Four Species Pathogenic to Soybean (Glycine max).</title>
        <authorList>
            <person name="Rogerio F."/>
            <person name="Boufleur T.R."/>
            <person name="Ciampi-Guillardi M."/>
            <person name="Sukno S.A."/>
            <person name="Thon M.R."/>
            <person name="Massola Junior N.S."/>
            <person name="Baroncelli R."/>
        </authorList>
    </citation>
    <scope>NUCLEOTIDE SEQUENCE</scope>
    <source>
        <strain evidence="3">LFN0074</strain>
    </source>
</reference>
<accession>A0A8H6JNZ7</accession>
<evidence type="ECO:0000313" key="3">
    <source>
        <dbReference type="EMBL" id="KAF6816165.1"/>
    </source>
</evidence>
<gene>
    <name evidence="3" type="ORF">CMUS01_12307</name>
</gene>
<proteinExistence type="predicted"/>
<feature type="region of interest" description="Disordered" evidence="1">
    <location>
        <begin position="270"/>
        <end position="324"/>
    </location>
</feature>
<keyword evidence="4" id="KW-1185">Reference proteome</keyword>
<evidence type="ECO:0000256" key="1">
    <source>
        <dbReference type="SAM" id="MobiDB-lite"/>
    </source>
</evidence>
<dbReference type="EMBL" id="WIGM01000681">
    <property type="protein sequence ID" value="KAF6816165.1"/>
    <property type="molecule type" value="Genomic_DNA"/>
</dbReference>
<name>A0A8H6JNZ7_9PEZI</name>
<feature type="compositionally biased region" description="Acidic residues" evidence="1">
    <location>
        <begin position="274"/>
        <end position="293"/>
    </location>
</feature>
<dbReference type="AlphaFoldDB" id="A0A8H6JNZ7"/>
<dbReference type="Proteomes" id="UP000639643">
    <property type="component" value="Unassembled WGS sequence"/>
</dbReference>
<organism evidence="3 4">
    <name type="scientific">Colletotrichum musicola</name>
    <dbReference type="NCBI Taxonomy" id="2175873"/>
    <lineage>
        <taxon>Eukaryota</taxon>
        <taxon>Fungi</taxon>
        <taxon>Dikarya</taxon>
        <taxon>Ascomycota</taxon>
        <taxon>Pezizomycotina</taxon>
        <taxon>Sordariomycetes</taxon>
        <taxon>Hypocreomycetidae</taxon>
        <taxon>Glomerellales</taxon>
        <taxon>Glomerellaceae</taxon>
        <taxon>Colletotrichum</taxon>
        <taxon>Colletotrichum orchidearum species complex</taxon>
    </lineage>
</organism>
<protein>
    <recommendedName>
        <fullName evidence="2">2EXR domain-containing protein</fullName>
    </recommendedName>
</protein>
<evidence type="ECO:0000313" key="4">
    <source>
        <dbReference type="Proteomes" id="UP000639643"/>
    </source>
</evidence>
<sequence>MFLWMLAGGNGEGTSSNNDDLIKADWTPSDYVSQLAADMPVKCKMAFKSRIPVKSKLRAKVKMPFKSRIPFKSGIPATSKVLVEVRMLVKPKRTPTFPFFPSLPPELRQRVWELSPLEPRTVVISDIPTRLAAARTQPSLRQTSQGRYYTKYFASGAADGRYDWINLDVDTIHITQYSLRTVAKELPLVRNLVVEGFETVTMLHRAHFHEPYDDEIDPPWWHGWFSLMEEFQECPNPISFRLKVVYPESEYPPNEYHQGNYYELEMDRQRQEISDTEDVSEDDIQQADSELEDSNPGNPGNYDVKPTDSEDYEGPEAYNEADAATQSKSHIRKWLREGVTVVGWVLLLDVTSKSHDEIIGLDPTLMYSMFQ</sequence>
<comment type="caution">
    <text evidence="3">The sequence shown here is derived from an EMBL/GenBank/DDBJ whole genome shotgun (WGS) entry which is preliminary data.</text>
</comment>